<keyword evidence="15" id="KW-1185">Reference proteome</keyword>
<evidence type="ECO:0000256" key="7">
    <source>
        <dbReference type="ARBA" id="ARBA00023136"/>
    </source>
</evidence>
<feature type="transmembrane region" description="Helical" evidence="12">
    <location>
        <begin position="782"/>
        <end position="806"/>
    </location>
</feature>
<comment type="caution">
    <text evidence="14">The sequence shown here is derived from an EMBL/GenBank/DDBJ whole genome shotgun (WGS) entry which is preliminary data.</text>
</comment>
<dbReference type="PANTHER" id="PTHR10877">
    <property type="entry name" value="POLYCYSTIN FAMILY MEMBER"/>
    <property type="match status" value="1"/>
</dbReference>
<dbReference type="InterPro" id="IPR046338">
    <property type="entry name" value="GAIN_dom_sf"/>
</dbReference>
<dbReference type="Proteomes" id="UP000324091">
    <property type="component" value="Chromosome 1"/>
</dbReference>
<evidence type="ECO:0000256" key="1">
    <source>
        <dbReference type="ARBA" id="ARBA00004141"/>
    </source>
</evidence>
<gene>
    <name evidence="14" type="ORF">D4764_01G0003570</name>
</gene>
<comment type="subcellular location">
    <subcellularLocation>
        <location evidence="1">Membrane</location>
        <topology evidence="1">Multi-pass membrane protein</topology>
    </subcellularLocation>
</comment>
<reference evidence="14 15" key="1">
    <citation type="submission" date="2019-04" db="EMBL/GenBank/DDBJ databases">
        <title>Chromosome genome assembly for Takifugu flavidus.</title>
        <authorList>
            <person name="Xiao S."/>
        </authorList>
    </citation>
    <scope>NUCLEOTIDE SEQUENCE [LARGE SCALE GENOMIC DNA]</scope>
    <source>
        <strain evidence="14">HTHZ2018</strain>
        <tissue evidence="14">Muscle</tissue>
    </source>
</reference>
<feature type="transmembrane region" description="Helical" evidence="12">
    <location>
        <begin position="1197"/>
        <end position="1214"/>
    </location>
</feature>
<evidence type="ECO:0000256" key="4">
    <source>
        <dbReference type="ARBA" id="ARBA00022729"/>
    </source>
</evidence>
<proteinExistence type="inferred from homology"/>
<dbReference type="InterPro" id="IPR051223">
    <property type="entry name" value="Polycystin"/>
</dbReference>
<dbReference type="Gene3D" id="2.60.220.50">
    <property type="match status" value="1"/>
</dbReference>
<keyword evidence="8" id="KW-1015">Disulfide bond</keyword>
<dbReference type="InterPro" id="IPR046791">
    <property type="entry name" value="Polycystin_dom"/>
</dbReference>
<keyword evidence="4" id="KW-0732">Signal</keyword>
<evidence type="ECO:0000313" key="15">
    <source>
        <dbReference type="Proteomes" id="UP000324091"/>
    </source>
</evidence>
<dbReference type="CDD" id="cd01752">
    <property type="entry name" value="PLAT_polycystin"/>
    <property type="match status" value="1"/>
</dbReference>
<sequence>MKTTVKEVPINTPTGVHQAARALNAITQRGSELGSSAVEEASVILANLSTILLHVEVNNSEEIVVAAKTIVEGASNILEYTYIRNISDDILVALKNTQRALLRHKNVNQGPVVIKEDNINMLVDRVTPDYLHRKSIQIPNCSCFTFSLPKLPSTLIPPGEPVDVQMLTLDKNPFVWNERGNISGRVGALSLAAQDGSFITVENLSKDIEILMPSPAGTRVSSSILDLGNYSTMVIDLPSADSTVLLKMVPSVDPLPFKVFLGYKSYPTDTDFVAMTEMPLKGANLEERYTWMLQPKDLKGCMGEHYLVVRPVVGAGVKSINASLTVTSITTACNFWNESNLDWSTYGCRVGVQTTHLVTQCLCNHLTFFGSSFFVTPNLVDPSRSAELFGTFVENPVVVCFVGALFVVYFLVLVWARRKDIQDVAKVKITVLQDNHPLDEYSYLLSVSTGHRRGASTSSQVVVTLLGADGNSEPHHLTDPKKQVFERGAVDVFLLTTSFSLGDLNAVRLWHNNSGSHPAWFVGTVVVQDLQTGQKWHFLCNTWLAIDIGDCLPDRVFPVSSEMDLMRFSIMFYGIPSDPSEQTMDLGHFEFTWQQFMIGVQSSLIMFPINILIADTQAANENVTLETVMKDISRIAHSLSKTVKSSIPCTEFVLEQQIDINAVLSVVEGFIKLGSNTKPQLPGGSLAAEALQMKSNKSQYLYQQLSCIERDLTLLGPSSFHSPHSYSQAMQQVKGMTTFLEDQISKFSHFDLAEPIKNQGGLADATTEGGCQSKSNCCHGGFPWWFVFFGWLIVIATSVVAGYFTMIYGLKFGKERSISWLISMVVSFFQSILVIQPLKVVFLAVFFALIIKKVDEEDYQHMVVVETDSHPELSAGGDKDPQTVRPRSGVYQPPAPADIEKMRKNKILEEKAFAFLKEFLIHVGFMWMLLLVAYGQRDPNAYFLQKHIRESFSNDVSDSMSLGDVFSWSSTVLLKNLFGEYSGFITDGNSKLVGNARIRQLRVQRNSCQVAGSMQQLVPGCHAPYSWEVEDTGSYGPGWNCSTRNYTTSTPNPWKYQTRAELRAYPVWGDVAVYGGGGFAAELGPDLQNANRTITYLFKKKWLDGYTRTIFVEFTVYNANINLFCIVTLLLENTAIGAFQFVSNLQTVRLYQSTGGLHVFVMAAEIIYMVFILYYMFIQVKLLKTLRWLYFTSKWNLFELAVIVLSWSAVAVFIKRTLIGNRDITHYRNHRDQFASFYESAVADSTLQYLIAFLVLLTTLKLWRLLRLNPKMNIFTATLQRAWSDITGFLLIIAIMFAAYSIVSNMMYGWQISSYRTVSRALLTIISLQIGIFNYDEVLNGHPLLGGFLFGSCIMFMSFMVLNLLISVILAAFSNEQVYHKPSDDEEIFDLMLRKVCNLLGIKSRSADETQLPNENVGSFQSISD</sequence>
<feature type="transmembrane region" description="Helical" evidence="12">
    <location>
        <begin position="1121"/>
        <end position="1143"/>
    </location>
</feature>
<dbReference type="FunFam" id="1.10.287.70:FF:000086">
    <property type="entry name" value="Polycystic kidney disease 2"/>
    <property type="match status" value="1"/>
</dbReference>
<dbReference type="InterPro" id="IPR036392">
    <property type="entry name" value="PLAT/LH2_dom_sf"/>
</dbReference>
<dbReference type="Pfam" id="PF01825">
    <property type="entry name" value="GPS"/>
    <property type="match status" value="1"/>
</dbReference>
<dbReference type="Pfam" id="PF08016">
    <property type="entry name" value="PKD_channel"/>
    <property type="match status" value="1"/>
</dbReference>
<dbReference type="FunFam" id="2.60.60.20:FF:000008">
    <property type="entry name" value="Polycystic kidney disease 1-like 2, isoform CRA_a"/>
    <property type="match status" value="1"/>
</dbReference>
<keyword evidence="6 12" id="KW-1133">Transmembrane helix</keyword>
<feature type="domain" description="PLAT" evidence="13">
    <location>
        <begin position="441"/>
        <end position="558"/>
    </location>
</feature>
<dbReference type="SMART" id="SM00308">
    <property type="entry name" value="LH2"/>
    <property type="match status" value="1"/>
</dbReference>
<dbReference type="GO" id="GO:0016020">
    <property type="term" value="C:membrane"/>
    <property type="evidence" value="ECO:0007669"/>
    <property type="project" value="UniProtKB-SubCell"/>
</dbReference>
<feature type="transmembrane region" description="Helical" evidence="12">
    <location>
        <begin position="818"/>
        <end position="851"/>
    </location>
</feature>
<dbReference type="InterPro" id="IPR000203">
    <property type="entry name" value="GPS"/>
</dbReference>
<feature type="disulfide bond" evidence="10">
    <location>
        <begin position="1008"/>
        <end position="1021"/>
    </location>
</feature>
<keyword evidence="3 12" id="KW-0812">Transmembrane</keyword>
<evidence type="ECO:0000256" key="5">
    <source>
        <dbReference type="ARBA" id="ARBA00022734"/>
    </source>
</evidence>
<dbReference type="InterPro" id="IPR042060">
    <property type="entry name" value="PLAT_polycystin1"/>
</dbReference>
<evidence type="ECO:0000256" key="10">
    <source>
        <dbReference type="PIRSR" id="PIRSR603915-2"/>
    </source>
</evidence>
<dbReference type="GO" id="GO:0050982">
    <property type="term" value="P:detection of mechanical stimulus"/>
    <property type="evidence" value="ECO:0007669"/>
    <property type="project" value="TreeGrafter"/>
</dbReference>
<dbReference type="SMART" id="SM00303">
    <property type="entry name" value="GPS"/>
    <property type="match status" value="1"/>
</dbReference>
<evidence type="ECO:0000256" key="11">
    <source>
        <dbReference type="PROSITE-ProRule" id="PRU00152"/>
    </source>
</evidence>
<evidence type="ECO:0000256" key="8">
    <source>
        <dbReference type="ARBA" id="ARBA00023157"/>
    </source>
</evidence>
<feature type="transmembrane region" description="Helical" evidence="12">
    <location>
        <begin position="396"/>
        <end position="416"/>
    </location>
</feature>
<dbReference type="Pfam" id="PF20519">
    <property type="entry name" value="Polycystin_dom"/>
    <property type="match status" value="1"/>
</dbReference>
<name>A0A5C6PL50_9TELE</name>
<dbReference type="EMBL" id="RHFK02000001">
    <property type="protein sequence ID" value="TWW80542.1"/>
    <property type="molecule type" value="Genomic_DNA"/>
</dbReference>
<organism evidence="14 15">
    <name type="scientific">Takifugu flavidus</name>
    <name type="common">sansaifugu</name>
    <dbReference type="NCBI Taxonomy" id="433684"/>
    <lineage>
        <taxon>Eukaryota</taxon>
        <taxon>Metazoa</taxon>
        <taxon>Chordata</taxon>
        <taxon>Craniata</taxon>
        <taxon>Vertebrata</taxon>
        <taxon>Euteleostomi</taxon>
        <taxon>Actinopterygii</taxon>
        <taxon>Neopterygii</taxon>
        <taxon>Teleostei</taxon>
        <taxon>Neoteleostei</taxon>
        <taxon>Acanthomorphata</taxon>
        <taxon>Eupercaria</taxon>
        <taxon>Tetraodontiformes</taxon>
        <taxon>Tetradontoidea</taxon>
        <taxon>Tetraodontidae</taxon>
        <taxon>Takifugu</taxon>
    </lineage>
</organism>
<feature type="transmembrane region" description="Helical" evidence="12">
    <location>
        <begin position="1317"/>
        <end position="1335"/>
    </location>
</feature>
<evidence type="ECO:0000313" key="14">
    <source>
        <dbReference type="EMBL" id="TWW80542.1"/>
    </source>
</evidence>
<dbReference type="InterPro" id="IPR003915">
    <property type="entry name" value="PKD_2"/>
</dbReference>
<evidence type="ECO:0000256" key="2">
    <source>
        <dbReference type="ARBA" id="ARBA00007200"/>
    </source>
</evidence>
<feature type="transmembrane region" description="Helical" evidence="12">
    <location>
        <begin position="1155"/>
        <end position="1177"/>
    </location>
</feature>
<evidence type="ECO:0000256" key="9">
    <source>
        <dbReference type="ARBA" id="ARBA00023180"/>
    </source>
</evidence>
<dbReference type="GO" id="GO:0030246">
    <property type="term" value="F:carbohydrate binding"/>
    <property type="evidence" value="ECO:0007669"/>
    <property type="project" value="UniProtKB-KW"/>
</dbReference>
<dbReference type="GO" id="GO:0005262">
    <property type="term" value="F:calcium channel activity"/>
    <property type="evidence" value="ECO:0007669"/>
    <property type="project" value="TreeGrafter"/>
</dbReference>
<comment type="similarity">
    <text evidence="2">Belongs to the polycystin family.</text>
</comment>
<dbReference type="Gene3D" id="2.60.60.20">
    <property type="entry name" value="PLAT/LH2 domain"/>
    <property type="match status" value="1"/>
</dbReference>
<feature type="transmembrane region" description="Helical" evidence="12">
    <location>
        <begin position="1286"/>
        <end position="1310"/>
    </location>
</feature>
<evidence type="ECO:0000256" key="12">
    <source>
        <dbReference type="SAM" id="Phobius"/>
    </source>
</evidence>
<evidence type="ECO:0000256" key="6">
    <source>
        <dbReference type="ARBA" id="ARBA00022989"/>
    </source>
</evidence>
<dbReference type="GO" id="GO:0005509">
    <property type="term" value="F:calcium ion binding"/>
    <property type="evidence" value="ECO:0007669"/>
    <property type="project" value="InterPro"/>
</dbReference>
<keyword evidence="7 12" id="KW-0472">Membrane</keyword>
<dbReference type="Gene3D" id="1.10.287.70">
    <property type="match status" value="1"/>
</dbReference>
<dbReference type="PRINTS" id="PR01433">
    <property type="entry name" value="POLYCYSTIN2"/>
</dbReference>
<evidence type="ECO:0000256" key="3">
    <source>
        <dbReference type="ARBA" id="ARBA00022692"/>
    </source>
</evidence>
<feature type="transmembrane region" description="Helical" evidence="12">
    <location>
        <begin position="912"/>
        <end position="934"/>
    </location>
</feature>
<dbReference type="PROSITE" id="PS50095">
    <property type="entry name" value="PLAT"/>
    <property type="match status" value="1"/>
</dbReference>
<dbReference type="PANTHER" id="PTHR10877:SF134">
    <property type="entry name" value="POLYCYSTIN-1-LIKE PROTEIN 2"/>
    <property type="match status" value="1"/>
</dbReference>
<keyword evidence="9" id="KW-0325">Glycoprotein</keyword>
<keyword evidence="5" id="KW-0430">Lectin</keyword>
<dbReference type="Pfam" id="PF01477">
    <property type="entry name" value="PLAT"/>
    <property type="match status" value="1"/>
</dbReference>
<dbReference type="InterPro" id="IPR013122">
    <property type="entry name" value="PKD1_2_channel"/>
</dbReference>
<dbReference type="InterPro" id="IPR001024">
    <property type="entry name" value="PLAT/LH2_dom"/>
</dbReference>
<feature type="transmembrane region" description="Helical" evidence="12">
    <location>
        <begin position="1347"/>
        <end position="1373"/>
    </location>
</feature>
<protein>
    <submittedName>
        <fullName evidence="14">Polycystic kidney disease protein 1-like 2 PC1-like 2 protein</fullName>
    </submittedName>
</protein>
<comment type="caution">
    <text evidence="11">Lacks conserved residue(s) required for the propagation of feature annotation.</text>
</comment>
<accession>A0A5C6PL50</accession>
<dbReference type="SUPFAM" id="SSF49723">
    <property type="entry name" value="Lipase/lipooxygenase domain (PLAT/LH2 domain)"/>
    <property type="match status" value="1"/>
</dbReference>
<evidence type="ECO:0000259" key="13">
    <source>
        <dbReference type="PROSITE" id="PS50095"/>
    </source>
</evidence>